<evidence type="ECO:0000313" key="5">
    <source>
        <dbReference type="Proteomes" id="UP001314170"/>
    </source>
</evidence>
<dbReference type="Proteomes" id="UP001314170">
    <property type="component" value="Unassembled WGS sequence"/>
</dbReference>
<name>A0AAV1SCS8_9ROSI</name>
<dbReference type="GO" id="GO:0004672">
    <property type="term" value="F:protein kinase activity"/>
    <property type="evidence" value="ECO:0007669"/>
    <property type="project" value="InterPro"/>
</dbReference>
<dbReference type="SMART" id="SM00220">
    <property type="entry name" value="S_TKc"/>
    <property type="match status" value="1"/>
</dbReference>
<dbReference type="PANTHER" id="PTHR44586">
    <property type="entry name" value="F-BOX DOMAIN CONTAINING PROTEIN, EXPRESSED"/>
    <property type="match status" value="1"/>
</dbReference>
<dbReference type="Gene3D" id="1.20.1280.50">
    <property type="match status" value="1"/>
</dbReference>
<gene>
    <name evidence="4" type="ORF">DCAF_LOCUS20638</name>
</gene>
<proteinExistence type="predicted"/>
<comment type="caution">
    <text evidence="4">The sequence shown here is derived from an EMBL/GenBank/DDBJ whole genome shotgun (WGS) entry which is preliminary data.</text>
</comment>
<feature type="compositionally biased region" description="Gly residues" evidence="1">
    <location>
        <begin position="273"/>
        <end position="289"/>
    </location>
</feature>
<dbReference type="AlphaFoldDB" id="A0AAV1SCS8"/>
<reference evidence="4 5" key="1">
    <citation type="submission" date="2024-01" db="EMBL/GenBank/DDBJ databases">
        <authorList>
            <person name="Waweru B."/>
        </authorList>
    </citation>
    <scope>NUCLEOTIDE SEQUENCE [LARGE SCALE GENOMIC DNA]</scope>
</reference>
<accession>A0AAV1SCS8</accession>
<dbReference type="InterPro" id="IPR005174">
    <property type="entry name" value="KIB1-4_b-propeller"/>
</dbReference>
<feature type="compositionally biased region" description="Pro residues" evidence="1">
    <location>
        <begin position="259"/>
        <end position="270"/>
    </location>
</feature>
<dbReference type="PANTHER" id="PTHR44586:SF25">
    <property type="entry name" value="(WILD MALAYSIAN BANANA) HYPOTHETICAL PROTEIN"/>
    <property type="match status" value="1"/>
</dbReference>
<evidence type="ECO:0000259" key="2">
    <source>
        <dbReference type="SMART" id="SM00220"/>
    </source>
</evidence>
<dbReference type="Pfam" id="PF03478">
    <property type="entry name" value="Beta-prop_KIB1-4"/>
    <property type="match status" value="1"/>
</dbReference>
<dbReference type="GO" id="GO:0005524">
    <property type="term" value="F:ATP binding"/>
    <property type="evidence" value="ECO:0007669"/>
    <property type="project" value="InterPro"/>
</dbReference>
<dbReference type="Gene3D" id="1.10.510.10">
    <property type="entry name" value="Transferase(Phosphotransferase) domain 1"/>
    <property type="match status" value="3"/>
</dbReference>
<protein>
    <submittedName>
        <fullName evidence="4">Uncharacterized protein</fullName>
    </submittedName>
</protein>
<evidence type="ECO:0000313" key="4">
    <source>
        <dbReference type="EMBL" id="CAK7347947.1"/>
    </source>
</evidence>
<dbReference type="Pfam" id="PF00646">
    <property type="entry name" value="F-box"/>
    <property type="match status" value="1"/>
</dbReference>
<dbReference type="InterPro" id="IPR001810">
    <property type="entry name" value="F-box_dom"/>
</dbReference>
<sequence>MAAAGGPEKDDQGKQGKFSTLHVQCLSIDDNKYKGGIYMVLEYMDHDLTGLADRPGIRFSVPQIKCYMRQLLTGLHYCSNLLIDNEELLLGSTKYGPAVDMWSVGCIFAELLHGKPIFPGKDAPEQLNKIFELCEAPDESNWPEVSKIPCFDRRALELLERILVLDPLQCLASSFYDAIVKQRILAKDALDAKYCWTDRPPWPNQPMHSSQPPVGGPGHYGRPHGPAGGQGRYPQSGTSGGYNHPSHGGQGGGCCGSGPYPPQGRAPPYPSGGMRGGAPRGGGGSGYVVGGPNYPQGGPYGGSDAGCGANMTGGNRNQQYEQPGCGTLAERISSGIDEPVKQIRVVIKRNLASDLSSIRLSSISEAEHLKIISGWENLPTDLLIEIVDFVILYADKVRFRSVCKSWKSALPRMPNLRQLQLPWLLHPCREEASLSSYGLFNLSDRKTYYLDLPIKSERILLRGSSHGWTVSIEGPRDEIYLMNPLTRVKIQLPSRSRFPDIKGYFPENIENEYRFWHHELGEFYTLNSRMVRSNLTDKFFVSSNPSLTDDYVVIVIYGESSRLAYCKPGDEKWTPFLENLENLANFHDCIFYKGKIHALIHNGKLIVIDILPVEPQAEQISPPYPVLESPYRHPHASSSVPYIVESSCGLLLVERQYKISRTSDPRKEYLSKTVHFNVFKLDQLNCPKWCNITDIGDEVLFIGFNTSVSISSLEFPELKRNNIYFTDNVICCHYEGIQGGSEIGVFDLNRKSMETLSGYKCDSNLVWPPPLACDLLLSVLVNLVSGTCSLTIAGNDSRNLTCAYVPHFLRLGQLTSDDCFIWLIDDNKDKDFQFHKLRPPELLLGSTKYGPAVDMWSVGCIFAELLHGEPIFPGKNEIMYDSVVPALEFSWEISVV</sequence>
<feature type="domain" description="F-box" evidence="3">
    <location>
        <begin position="378"/>
        <end position="419"/>
    </location>
</feature>
<dbReference type="SUPFAM" id="SSF56112">
    <property type="entry name" value="Protein kinase-like (PK-like)"/>
    <property type="match status" value="2"/>
</dbReference>
<evidence type="ECO:0000256" key="1">
    <source>
        <dbReference type="SAM" id="MobiDB-lite"/>
    </source>
</evidence>
<evidence type="ECO:0000259" key="3">
    <source>
        <dbReference type="SMART" id="SM00256"/>
    </source>
</evidence>
<organism evidence="4 5">
    <name type="scientific">Dovyalis caffra</name>
    <dbReference type="NCBI Taxonomy" id="77055"/>
    <lineage>
        <taxon>Eukaryota</taxon>
        <taxon>Viridiplantae</taxon>
        <taxon>Streptophyta</taxon>
        <taxon>Embryophyta</taxon>
        <taxon>Tracheophyta</taxon>
        <taxon>Spermatophyta</taxon>
        <taxon>Magnoliopsida</taxon>
        <taxon>eudicotyledons</taxon>
        <taxon>Gunneridae</taxon>
        <taxon>Pentapetalae</taxon>
        <taxon>rosids</taxon>
        <taxon>fabids</taxon>
        <taxon>Malpighiales</taxon>
        <taxon>Salicaceae</taxon>
        <taxon>Flacourtieae</taxon>
        <taxon>Dovyalis</taxon>
    </lineage>
</organism>
<dbReference type="SUPFAM" id="SSF81383">
    <property type="entry name" value="F-box domain"/>
    <property type="match status" value="1"/>
</dbReference>
<feature type="region of interest" description="Disordered" evidence="1">
    <location>
        <begin position="201"/>
        <end position="290"/>
    </location>
</feature>
<feature type="domain" description="Protein kinase" evidence="2">
    <location>
        <begin position="7"/>
        <end position="176"/>
    </location>
</feature>
<dbReference type="InterPro" id="IPR000719">
    <property type="entry name" value="Prot_kinase_dom"/>
</dbReference>
<dbReference type="InterPro" id="IPR011009">
    <property type="entry name" value="Kinase-like_dom_sf"/>
</dbReference>
<dbReference type="SMART" id="SM00256">
    <property type="entry name" value="FBOX"/>
    <property type="match status" value="1"/>
</dbReference>
<dbReference type="Pfam" id="PF00069">
    <property type="entry name" value="Pkinase"/>
    <property type="match status" value="2"/>
</dbReference>
<dbReference type="InterPro" id="IPR036047">
    <property type="entry name" value="F-box-like_dom_sf"/>
</dbReference>
<keyword evidence="5" id="KW-1185">Reference proteome</keyword>
<dbReference type="EMBL" id="CAWUPB010001173">
    <property type="protein sequence ID" value="CAK7347947.1"/>
    <property type="molecule type" value="Genomic_DNA"/>
</dbReference>